<feature type="transmembrane region" description="Helical" evidence="1">
    <location>
        <begin position="6"/>
        <end position="30"/>
    </location>
</feature>
<evidence type="ECO:0000313" key="2">
    <source>
        <dbReference type="EMBL" id="MFD2933769.1"/>
    </source>
</evidence>
<feature type="transmembrane region" description="Helical" evidence="1">
    <location>
        <begin position="66"/>
        <end position="85"/>
    </location>
</feature>
<reference evidence="3" key="1">
    <citation type="journal article" date="2019" name="Int. J. Syst. Evol. Microbiol.">
        <title>The Global Catalogue of Microorganisms (GCM) 10K type strain sequencing project: providing services to taxonomists for standard genome sequencing and annotation.</title>
        <authorList>
            <consortium name="The Broad Institute Genomics Platform"/>
            <consortium name="The Broad Institute Genome Sequencing Center for Infectious Disease"/>
            <person name="Wu L."/>
            <person name="Ma J."/>
        </authorList>
    </citation>
    <scope>NUCLEOTIDE SEQUENCE [LARGE SCALE GENOMIC DNA]</scope>
    <source>
        <strain evidence="3">KCTC 52490</strain>
    </source>
</reference>
<keyword evidence="1" id="KW-0812">Transmembrane</keyword>
<dbReference type="Proteomes" id="UP001597512">
    <property type="component" value="Unassembled WGS sequence"/>
</dbReference>
<name>A0ABW6AIB0_9BACT</name>
<organism evidence="2 3">
    <name type="scientific">Spirosoma flavum</name>
    <dbReference type="NCBI Taxonomy" id="2048557"/>
    <lineage>
        <taxon>Bacteria</taxon>
        <taxon>Pseudomonadati</taxon>
        <taxon>Bacteroidota</taxon>
        <taxon>Cytophagia</taxon>
        <taxon>Cytophagales</taxon>
        <taxon>Cytophagaceae</taxon>
        <taxon>Spirosoma</taxon>
    </lineage>
</organism>
<feature type="transmembrane region" description="Helical" evidence="1">
    <location>
        <begin position="185"/>
        <end position="203"/>
    </location>
</feature>
<evidence type="ECO:0000313" key="3">
    <source>
        <dbReference type="Proteomes" id="UP001597512"/>
    </source>
</evidence>
<feature type="transmembrane region" description="Helical" evidence="1">
    <location>
        <begin position="42"/>
        <end position="60"/>
    </location>
</feature>
<gene>
    <name evidence="2" type="ORF">ACFS25_08235</name>
</gene>
<dbReference type="EMBL" id="JBHUOM010000002">
    <property type="protein sequence ID" value="MFD2933769.1"/>
    <property type="molecule type" value="Genomic_DNA"/>
</dbReference>
<proteinExistence type="predicted"/>
<feature type="transmembrane region" description="Helical" evidence="1">
    <location>
        <begin position="160"/>
        <end position="179"/>
    </location>
</feature>
<comment type="caution">
    <text evidence="2">The sequence shown here is derived from an EMBL/GenBank/DDBJ whole genome shotgun (WGS) entry which is preliminary data.</text>
</comment>
<feature type="transmembrane region" description="Helical" evidence="1">
    <location>
        <begin position="125"/>
        <end position="148"/>
    </location>
</feature>
<keyword evidence="1" id="KW-1133">Transmembrane helix</keyword>
<accession>A0ABW6AIB0</accession>
<dbReference type="RefSeq" id="WP_381498505.1">
    <property type="nucleotide sequence ID" value="NZ_JBHUOM010000002.1"/>
</dbReference>
<keyword evidence="1" id="KW-0472">Membrane</keyword>
<protein>
    <recommendedName>
        <fullName evidence="4">DUF2306 domain-containing protein</fullName>
    </recommendedName>
</protein>
<evidence type="ECO:0008006" key="4">
    <source>
        <dbReference type="Google" id="ProtNLM"/>
    </source>
</evidence>
<feature type="transmembrane region" description="Helical" evidence="1">
    <location>
        <begin position="97"/>
        <end position="113"/>
    </location>
</feature>
<keyword evidence="3" id="KW-1185">Reference proteome</keyword>
<sequence>MQTLHTANIIIHVFFGTIGLLIGLVALFYQNRPQQHIRYGRYFMYSLSIVVVSAFVGILFFRSNPFLLILTVLAGYVGYSGYRAVRLRDRQTSTFDVLLAISVVVVGGLYLRSMQVAGGNWSPAVVYPTLSALVLVAGYDLVKHFWLFTRLRTWWLYEHIYKMMSAYSALASAFAGTVFPQYKPYSQILPSAVGLSIIAYFIWKRVRERKKPAISVSNKTIEYVRQV</sequence>
<evidence type="ECO:0000256" key="1">
    <source>
        <dbReference type="SAM" id="Phobius"/>
    </source>
</evidence>